<feature type="domain" description="CdiI immunity protein" evidence="1">
    <location>
        <begin position="5"/>
        <end position="94"/>
    </location>
</feature>
<keyword evidence="3" id="KW-1185">Reference proteome</keyword>
<name>A0ABW0MFZ0_9BURK</name>
<reference evidence="3" key="1">
    <citation type="journal article" date="2019" name="Int. J. Syst. Evol. Microbiol.">
        <title>The Global Catalogue of Microorganisms (GCM) 10K type strain sequencing project: providing services to taxonomists for standard genome sequencing and annotation.</title>
        <authorList>
            <consortium name="The Broad Institute Genomics Platform"/>
            <consortium name="The Broad Institute Genome Sequencing Center for Infectious Disease"/>
            <person name="Wu L."/>
            <person name="Ma J."/>
        </authorList>
    </citation>
    <scope>NUCLEOTIDE SEQUENCE [LARGE SCALE GENOMIC DNA]</scope>
    <source>
        <strain evidence="3">JCM 17066</strain>
    </source>
</reference>
<accession>A0ABW0MFZ0</accession>
<protein>
    <submittedName>
        <fullName evidence="2">Contact-dependent growth inhibition system immunity protein</fullName>
    </submittedName>
</protein>
<evidence type="ECO:0000259" key="1">
    <source>
        <dbReference type="Pfam" id="PF18593"/>
    </source>
</evidence>
<comment type="caution">
    <text evidence="2">The sequence shown here is derived from an EMBL/GenBank/DDBJ whole genome shotgun (WGS) entry which is preliminary data.</text>
</comment>
<organism evidence="2 3">
    <name type="scientific">Paraherbaspirillum soli</name>
    <dbReference type="NCBI Taxonomy" id="631222"/>
    <lineage>
        <taxon>Bacteria</taxon>
        <taxon>Pseudomonadati</taxon>
        <taxon>Pseudomonadota</taxon>
        <taxon>Betaproteobacteria</taxon>
        <taxon>Burkholderiales</taxon>
        <taxon>Oxalobacteraceae</taxon>
        <taxon>Paraherbaspirillum</taxon>
    </lineage>
</organism>
<gene>
    <name evidence="2" type="ORF">ACFPM8_17630</name>
</gene>
<dbReference type="EMBL" id="JBHSMT010000029">
    <property type="protein sequence ID" value="MFC5475786.1"/>
    <property type="molecule type" value="Genomic_DNA"/>
</dbReference>
<sequence>MNQKFLTLKNFFGAYLNQDFDLEFGAADDAINAFIHQADENERLLAASEIEQLIATTLDEEQLRTFIFNELGCCYFYPSEWDGGIAWLKHIRSLLLK</sequence>
<dbReference type="CDD" id="cd20687">
    <property type="entry name" value="CdiI_Ykris-like"/>
    <property type="match status" value="1"/>
</dbReference>
<proteinExistence type="predicted"/>
<evidence type="ECO:0000313" key="2">
    <source>
        <dbReference type="EMBL" id="MFC5475786.1"/>
    </source>
</evidence>
<dbReference type="Proteomes" id="UP001596045">
    <property type="component" value="Unassembled WGS sequence"/>
</dbReference>
<evidence type="ECO:0000313" key="3">
    <source>
        <dbReference type="Proteomes" id="UP001596045"/>
    </source>
</evidence>
<dbReference type="InterPro" id="IPR041129">
    <property type="entry name" value="CdiI_2"/>
</dbReference>
<dbReference type="RefSeq" id="WP_378999410.1">
    <property type="nucleotide sequence ID" value="NZ_JBHSMT010000029.1"/>
</dbReference>
<dbReference type="Pfam" id="PF18593">
    <property type="entry name" value="CdiI_2"/>
    <property type="match status" value="1"/>
</dbReference>